<keyword evidence="2" id="KW-1185">Reference proteome</keyword>
<keyword evidence="1" id="KW-0808">Transferase</keyword>
<evidence type="ECO:0000313" key="2">
    <source>
        <dbReference type="Proteomes" id="UP001631969"/>
    </source>
</evidence>
<proteinExistence type="predicted"/>
<comment type="caution">
    <text evidence="1">The sequence shown here is derived from an EMBL/GenBank/DDBJ whole genome shotgun (WGS) entry which is preliminary data.</text>
</comment>
<dbReference type="Proteomes" id="UP001631969">
    <property type="component" value="Unassembled WGS sequence"/>
</dbReference>
<sequence length="518" mass="57856">MIIVVLGALILISTSITEARYKTRETRQQLKDAIGLQSTFINRWLENHSTQIGLLSHLMSGRTGSKDEISRIFKSFMSEEGEYTAVLYVDAQGKIIMDSQSPDSSGDVSDRDYFKEAKAGRSLITDVLISKNSSRPFLFISSPIMDENNVFNGLVCGVIHIGILEKVMNQFDFGNAGETYLLNRSGQFITVPLGVEGTPLNLVNTSPIADLAQAGTSSNKAYANYAGERVMGQYGWVKDKEWLVVAEMKHSDIFRALYTDILLMAIIVIAMLLLSFVLTFKFTEGLLRPIGLLLRGTSTIREGDYDFRIPPNQFASAPEELQQLCENFNRTGKKLKSTIQMLEMTAVVDQLTEVYNRRHILTEGPRLLETCIRAGQPCSVLMLDIDFFKKVNDTFGHLVGDRVIIHAASLLLSCIRSCDMVSRYGGEEFLILLPNAPAEGGVELGNRIRQAFMEQPYREEELEIPLTVSIGVADYRKDYSYGTSTLEDMISRADQALYQAKRMGRNRVELSGQTVPTP</sequence>
<dbReference type="EMBL" id="JBJURJ010000002">
    <property type="protein sequence ID" value="MFM9327430.1"/>
    <property type="molecule type" value="Genomic_DNA"/>
</dbReference>
<reference evidence="1" key="1">
    <citation type="submission" date="2024-12" db="EMBL/GenBank/DDBJ databases">
        <authorList>
            <person name="Wu N."/>
        </authorList>
    </citation>
    <scope>NUCLEOTIDE SEQUENCE</scope>
    <source>
        <strain evidence="1">P15</strain>
    </source>
</reference>
<dbReference type="EC" id="2.7.7.65" evidence="1"/>
<protein>
    <submittedName>
        <fullName evidence="1">Diguanylate cyclase</fullName>
        <ecNumber evidence="1">2.7.7.65</ecNumber>
    </submittedName>
</protein>
<evidence type="ECO:0000313" key="1">
    <source>
        <dbReference type="EMBL" id="MFM9327430.1"/>
    </source>
</evidence>
<keyword evidence="1" id="KW-0548">Nucleotidyltransferase</keyword>
<organism evidence="1 2">
    <name type="scientific">Paenibacillus mesotrionivorans</name>
    <dbReference type="NCBI Taxonomy" id="3160968"/>
    <lineage>
        <taxon>Bacteria</taxon>
        <taxon>Bacillati</taxon>
        <taxon>Bacillota</taxon>
        <taxon>Bacilli</taxon>
        <taxon>Bacillales</taxon>
        <taxon>Paenibacillaceae</taxon>
        <taxon>Paenibacillus</taxon>
    </lineage>
</organism>
<name>A0ACC7NTS7_9BACL</name>
<accession>A0ACC7NTS7</accession>
<gene>
    <name evidence="1" type="ORF">ACI1P1_03860</name>
</gene>